<gene>
    <name evidence="1" type="ORF">H4W29_006309</name>
</gene>
<reference evidence="1 2" key="1">
    <citation type="submission" date="2020-10" db="EMBL/GenBank/DDBJ databases">
        <title>Sequencing the genomes of 1000 actinobacteria strains.</title>
        <authorList>
            <person name="Klenk H.-P."/>
        </authorList>
    </citation>
    <scope>NUCLEOTIDE SEQUENCE [LARGE SCALE GENOMIC DNA]</scope>
    <source>
        <strain evidence="1 2">DSM 7307</strain>
    </source>
</reference>
<evidence type="ECO:0000313" key="2">
    <source>
        <dbReference type="Proteomes" id="UP000620262"/>
    </source>
</evidence>
<evidence type="ECO:0000313" key="1">
    <source>
        <dbReference type="EMBL" id="MBE1509064.1"/>
    </source>
</evidence>
<dbReference type="Proteomes" id="UP000620262">
    <property type="component" value="Unassembled WGS sequence"/>
</dbReference>
<proteinExistence type="predicted"/>
<dbReference type="EMBL" id="JADBEC010000002">
    <property type="protein sequence ID" value="MBE1509064.1"/>
    <property type="molecule type" value="Genomic_DNA"/>
</dbReference>
<name>A0ABR9J0T2_RHIVS</name>
<sequence length="77" mass="8617">MSHQEMTIADVLQDPLIRQMMDADGISLEEFEKLLIHSANMLFAKGQAHSLRQMRDNAASGPKRAHEVFDDATVVHA</sequence>
<keyword evidence="2" id="KW-1185">Reference proteome</keyword>
<accession>A0ABR9J0T2</accession>
<organism evidence="1 2">
    <name type="scientific">Rhizobium viscosum</name>
    <name type="common">Arthrobacter viscosus</name>
    <dbReference type="NCBI Taxonomy" id="1673"/>
    <lineage>
        <taxon>Bacteria</taxon>
        <taxon>Pseudomonadati</taxon>
        <taxon>Pseudomonadota</taxon>
        <taxon>Alphaproteobacteria</taxon>
        <taxon>Hyphomicrobiales</taxon>
        <taxon>Rhizobiaceae</taxon>
        <taxon>Rhizobium/Agrobacterium group</taxon>
        <taxon>Rhizobium</taxon>
    </lineage>
</organism>
<protein>
    <submittedName>
        <fullName evidence="1">Uncharacterized protein</fullName>
    </submittedName>
</protein>
<dbReference type="RefSeq" id="WP_192732571.1">
    <property type="nucleotide sequence ID" value="NZ_BAAAVL010000004.1"/>
</dbReference>
<comment type="caution">
    <text evidence="1">The sequence shown here is derived from an EMBL/GenBank/DDBJ whole genome shotgun (WGS) entry which is preliminary data.</text>
</comment>